<accession>A0A5C2S7C9</accession>
<dbReference type="GO" id="GO:0000981">
    <property type="term" value="F:DNA-binding transcription factor activity, RNA polymerase II-specific"/>
    <property type="evidence" value="ECO:0007669"/>
    <property type="project" value="InterPro"/>
</dbReference>
<feature type="non-terminal residue" evidence="2">
    <location>
        <position position="1"/>
    </location>
</feature>
<feature type="domain" description="Zn(2)-C6 fungal-type" evidence="1">
    <location>
        <begin position="20"/>
        <end position="55"/>
    </location>
</feature>
<organism evidence="2 3">
    <name type="scientific">Lentinus tigrinus ALCF2SS1-6</name>
    <dbReference type="NCBI Taxonomy" id="1328759"/>
    <lineage>
        <taxon>Eukaryota</taxon>
        <taxon>Fungi</taxon>
        <taxon>Dikarya</taxon>
        <taxon>Basidiomycota</taxon>
        <taxon>Agaricomycotina</taxon>
        <taxon>Agaricomycetes</taxon>
        <taxon>Polyporales</taxon>
        <taxon>Polyporaceae</taxon>
        <taxon>Lentinus</taxon>
    </lineage>
</organism>
<name>A0A5C2S7C9_9APHY</name>
<keyword evidence="3" id="KW-1185">Reference proteome</keyword>
<evidence type="ECO:0000313" key="3">
    <source>
        <dbReference type="Proteomes" id="UP000313359"/>
    </source>
</evidence>
<dbReference type="Gene3D" id="4.10.240.10">
    <property type="entry name" value="Zn(2)-C6 fungal-type DNA-binding domain"/>
    <property type="match status" value="1"/>
</dbReference>
<gene>
    <name evidence="2" type="ORF">L227DRAFT_487344</name>
</gene>
<dbReference type="PROSITE" id="PS00463">
    <property type="entry name" value="ZN2_CY6_FUNGAL_1"/>
    <property type="match status" value="1"/>
</dbReference>
<dbReference type="InterPro" id="IPR036864">
    <property type="entry name" value="Zn2-C6_fun-type_DNA-bd_sf"/>
</dbReference>
<reference evidence="2" key="1">
    <citation type="journal article" date="2018" name="Genome Biol. Evol.">
        <title>Genomics and development of Lentinus tigrinus, a white-rot wood-decaying mushroom with dimorphic fruiting bodies.</title>
        <authorList>
            <person name="Wu B."/>
            <person name="Xu Z."/>
            <person name="Knudson A."/>
            <person name="Carlson A."/>
            <person name="Chen N."/>
            <person name="Kovaka S."/>
            <person name="LaButti K."/>
            <person name="Lipzen A."/>
            <person name="Pennachio C."/>
            <person name="Riley R."/>
            <person name="Schakwitz W."/>
            <person name="Umezawa K."/>
            <person name="Ohm R.A."/>
            <person name="Grigoriev I.V."/>
            <person name="Nagy L.G."/>
            <person name="Gibbons J."/>
            <person name="Hibbett D."/>
        </authorList>
    </citation>
    <scope>NUCLEOTIDE SEQUENCE [LARGE SCALE GENOMIC DNA]</scope>
    <source>
        <strain evidence="2">ALCF2SS1-6</strain>
    </source>
</reference>
<dbReference type="GO" id="GO:0008270">
    <property type="term" value="F:zinc ion binding"/>
    <property type="evidence" value="ECO:0007669"/>
    <property type="project" value="InterPro"/>
</dbReference>
<dbReference type="EMBL" id="ML122268">
    <property type="protein sequence ID" value="RPD59753.1"/>
    <property type="molecule type" value="Genomic_DNA"/>
</dbReference>
<evidence type="ECO:0000259" key="1">
    <source>
        <dbReference type="PROSITE" id="PS50048"/>
    </source>
</evidence>
<dbReference type="STRING" id="1328759.A0A5C2S7C9"/>
<dbReference type="SUPFAM" id="SSF57701">
    <property type="entry name" value="Zn2/Cys6 DNA-binding domain"/>
    <property type="match status" value="1"/>
</dbReference>
<dbReference type="AlphaFoldDB" id="A0A5C2S7C9"/>
<dbReference type="OrthoDB" id="39175at2759"/>
<dbReference type="Proteomes" id="UP000313359">
    <property type="component" value="Unassembled WGS sequence"/>
</dbReference>
<feature type="non-terminal residue" evidence="2">
    <location>
        <position position="84"/>
    </location>
</feature>
<protein>
    <recommendedName>
        <fullName evidence="1">Zn(2)-C6 fungal-type domain-containing protein</fullName>
    </recommendedName>
</protein>
<dbReference type="InterPro" id="IPR001138">
    <property type="entry name" value="Zn2Cys6_DnaBD"/>
</dbReference>
<dbReference type="PROSITE" id="PS50048">
    <property type="entry name" value="ZN2_CY6_FUNGAL_2"/>
    <property type="match status" value="1"/>
</dbReference>
<evidence type="ECO:0000313" key="2">
    <source>
        <dbReference type="EMBL" id="RPD59753.1"/>
    </source>
</evidence>
<proteinExistence type="predicted"/>
<sequence>PIPRPSSLIEDSPKKPLTLACFFCRKRKIACQSPPAGSLDRTCNQCSKRKLKCVYPATSRRGIRPRVYDLSDEVFRRPPVSVSL</sequence>